<accession>A0ABV6Z588</accession>
<keyword evidence="2" id="KW-0663">Pyridoxal phosphate</keyword>
<protein>
    <submittedName>
        <fullName evidence="4">Pyridoxal-phosphate dependent enzyme</fullName>
    </submittedName>
</protein>
<name>A0ABV6Z588_UNCC1</name>
<dbReference type="PANTHER" id="PTHR10314">
    <property type="entry name" value="CYSTATHIONINE BETA-SYNTHASE"/>
    <property type="match status" value="1"/>
</dbReference>
<keyword evidence="5" id="KW-1185">Reference proteome</keyword>
<dbReference type="NCBIfam" id="NF004996">
    <property type="entry name" value="PRK06381.1"/>
    <property type="match status" value="1"/>
</dbReference>
<dbReference type="Proteomes" id="UP001594351">
    <property type="component" value="Unassembled WGS sequence"/>
</dbReference>
<proteinExistence type="predicted"/>
<comment type="caution">
    <text evidence="4">The sequence shown here is derived from an EMBL/GenBank/DDBJ whole genome shotgun (WGS) entry which is preliminary data.</text>
</comment>
<feature type="domain" description="Tryptophan synthase beta chain-like PALP" evidence="3">
    <location>
        <begin position="64"/>
        <end position="334"/>
    </location>
</feature>
<evidence type="ECO:0000256" key="1">
    <source>
        <dbReference type="ARBA" id="ARBA00001933"/>
    </source>
</evidence>
<dbReference type="SUPFAM" id="SSF53686">
    <property type="entry name" value="Tryptophan synthase beta subunit-like PLP-dependent enzymes"/>
    <property type="match status" value="1"/>
</dbReference>
<evidence type="ECO:0000259" key="3">
    <source>
        <dbReference type="Pfam" id="PF00291"/>
    </source>
</evidence>
<dbReference type="Pfam" id="PF00291">
    <property type="entry name" value="PALP"/>
    <property type="match status" value="1"/>
</dbReference>
<dbReference type="Gene3D" id="3.40.50.1100">
    <property type="match status" value="2"/>
</dbReference>
<gene>
    <name evidence="4" type="ORF">ACFL27_25275</name>
</gene>
<reference evidence="4 5" key="1">
    <citation type="submission" date="2024-09" db="EMBL/GenBank/DDBJ databases">
        <title>Laminarin stimulates single cell rates of sulfate reduction while oxygen inhibits transcriptomic activity in coastal marine sediment.</title>
        <authorList>
            <person name="Lindsay M."/>
            <person name="Orcutt B."/>
            <person name="Emerson D."/>
            <person name="Stepanauskas R."/>
            <person name="D'Angelo T."/>
        </authorList>
    </citation>
    <scope>NUCLEOTIDE SEQUENCE [LARGE SCALE GENOMIC DNA]</scope>
    <source>
        <strain evidence="4">SAG AM-311-K15</strain>
    </source>
</reference>
<dbReference type="InterPro" id="IPR050214">
    <property type="entry name" value="Cys_Synth/Cystath_Beta-Synth"/>
</dbReference>
<organism evidence="4 5">
    <name type="scientific">candidate division CSSED10-310 bacterium</name>
    <dbReference type="NCBI Taxonomy" id="2855610"/>
    <lineage>
        <taxon>Bacteria</taxon>
        <taxon>Bacteria division CSSED10-310</taxon>
    </lineage>
</organism>
<dbReference type="EMBL" id="JBHPBY010000519">
    <property type="protein sequence ID" value="MFC1853516.1"/>
    <property type="molecule type" value="Genomic_DNA"/>
</dbReference>
<sequence length="341" mass="37963">MTEHNSEQKHQNKELPLLDLLDGARGETTGLSKGVASLSAISADKSVHLEERLEAYEDIFDSEVGDSSLVRARNIERLEEVRQIFLKFEGSNPTGTQKDRIAFAQVMDALRRGFDTITMATCGNYGAAMSLAASLAGLRCLIYIPDSYHTKRIKEMIELGAEIRRIPGNYEEVVEVSREQAEMKELYDANPGGVNTPLQLKAYGEIAYEIYDELRDAPRAVAVPVSNGTTLAGIYKGFMSLFRRGKTSRIPHLVAGSSFRKNPIVHAYLKNSPKCEDLIPSKIHETKINEPLINWHSMDGDNALEAIRNTQGWAANASDKKLLHYSKLIRGLEGLHTWESS</sequence>
<evidence type="ECO:0000313" key="4">
    <source>
        <dbReference type="EMBL" id="MFC1853516.1"/>
    </source>
</evidence>
<evidence type="ECO:0000313" key="5">
    <source>
        <dbReference type="Proteomes" id="UP001594351"/>
    </source>
</evidence>
<dbReference type="InterPro" id="IPR036052">
    <property type="entry name" value="TrpB-like_PALP_sf"/>
</dbReference>
<evidence type="ECO:0000256" key="2">
    <source>
        <dbReference type="ARBA" id="ARBA00022898"/>
    </source>
</evidence>
<comment type="cofactor">
    <cofactor evidence="1">
        <name>pyridoxal 5'-phosphate</name>
        <dbReference type="ChEBI" id="CHEBI:597326"/>
    </cofactor>
</comment>
<dbReference type="InterPro" id="IPR001926">
    <property type="entry name" value="TrpB-like_PALP"/>
</dbReference>